<feature type="transmembrane region" description="Helical" evidence="1">
    <location>
        <begin position="181"/>
        <end position="199"/>
    </location>
</feature>
<organism evidence="2 3">
    <name type="scientific">Candidatus Acutalibacter ornithocaccae</name>
    <dbReference type="NCBI Taxonomy" id="2838416"/>
    <lineage>
        <taxon>Bacteria</taxon>
        <taxon>Bacillati</taxon>
        <taxon>Bacillota</taxon>
        <taxon>Clostridia</taxon>
        <taxon>Eubacteriales</taxon>
        <taxon>Acutalibacteraceae</taxon>
        <taxon>Acutalibacter</taxon>
    </lineage>
</organism>
<keyword evidence="1" id="KW-0472">Membrane</keyword>
<evidence type="ECO:0000256" key="1">
    <source>
        <dbReference type="SAM" id="Phobius"/>
    </source>
</evidence>
<proteinExistence type="predicted"/>
<dbReference type="Proteomes" id="UP000824214">
    <property type="component" value="Unassembled WGS sequence"/>
</dbReference>
<protein>
    <recommendedName>
        <fullName evidence="4">GHKL domain-containing protein</fullName>
    </recommendedName>
</protein>
<evidence type="ECO:0000313" key="2">
    <source>
        <dbReference type="EMBL" id="HJB37474.1"/>
    </source>
</evidence>
<evidence type="ECO:0000313" key="3">
    <source>
        <dbReference type="Proteomes" id="UP000824214"/>
    </source>
</evidence>
<keyword evidence="1" id="KW-0812">Transmembrane</keyword>
<evidence type="ECO:0008006" key="4">
    <source>
        <dbReference type="Google" id="ProtNLM"/>
    </source>
</evidence>
<accession>A0A9D2RZ95</accession>
<name>A0A9D2RZ95_9FIRM</name>
<sequence length="434" mass="46856">MKKGMLIVTDLAIALLCAAGLFLTLLEDRFRLWATVACYGAAYLLSLGVGWIAARLAGPSWAVAAGALVLFGASLFLSRNNPLQKFYLVLLTLACHFYLEAFLPPVLGAMPFPVAGAFAAVFSLAAQLALAALVGLCFYRPFHHFSDRGPSAFLWGMCLVTLALCAVGNCKVDFLFRLHIPAQRLLVATLLFAAVIFVFRSVYQAGRFRQGATEDSLRAQMLTLKAGDYTDTLAAVQAARAAQKAGEYALDTVSVMVQDGNQALVPRYAAIYKQNNAKSPLAGLYSQNPYVNGVIAAKAAFAAQNSVSFESNAFTGETPLTTVELCVLISEMLTRACGEAAAYEGERRVRFTAQPGENSLTMEAVYSGQLPQKETFSLKGKTLSQVLGWLFDENTGEDDFHGLENARDIVERYSGNLSLSGAPGEVILRMSLRF</sequence>
<dbReference type="AlphaFoldDB" id="A0A9D2RZ95"/>
<feature type="transmembrane region" description="Helical" evidence="1">
    <location>
        <begin position="115"/>
        <end position="139"/>
    </location>
</feature>
<reference evidence="2" key="1">
    <citation type="journal article" date="2021" name="PeerJ">
        <title>Extensive microbial diversity within the chicken gut microbiome revealed by metagenomics and culture.</title>
        <authorList>
            <person name="Gilroy R."/>
            <person name="Ravi A."/>
            <person name="Getino M."/>
            <person name="Pursley I."/>
            <person name="Horton D.L."/>
            <person name="Alikhan N.F."/>
            <person name="Baker D."/>
            <person name="Gharbi K."/>
            <person name="Hall N."/>
            <person name="Watson M."/>
            <person name="Adriaenssens E.M."/>
            <person name="Foster-Nyarko E."/>
            <person name="Jarju S."/>
            <person name="Secka A."/>
            <person name="Antonio M."/>
            <person name="Oren A."/>
            <person name="Chaudhuri R.R."/>
            <person name="La Ragione R."/>
            <person name="Hildebrand F."/>
            <person name="Pallen M.J."/>
        </authorList>
    </citation>
    <scope>NUCLEOTIDE SEQUENCE</scope>
    <source>
        <strain evidence="2">ChiBcolR8-3208</strain>
    </source>
</reference>
<dbReference type="EMBL" id="DWXZ01000111">
    <property type="protein sequence ID" value="HJB37474.1"/>
    <property type="molecule type" value="Genomic_DNA"/>
</dbReference>
<feature type="transmembrane region" description="Helical" evidence="1">
    <location>
        <begin position="151"/>
        <end position="169"/>
    </location>
</feature>
<comment type="caution">
    <text evidence="2">The sequence shown here is derived from an EMBL/GenBank/DDBJ whole genome shotgun (WGS) entry which is preliminary data.</text>
</comment>
<feature type="transmembrane region" description="Helical" evidence="1">
    <location>
        <begin position="60"/>
        <end position="77"/>
    </location>
</feature>
<keyword evidence="1" id="KW-1133">Transmembrane helix</keyword>
<reference evidence="2" key="2">
    <citation type="submission" date="2021-04" db="EMBL/GenBank/DDBJ databases">
        <authorList>
            <person name="Gilroy R."/>
        </authorList>
    </citation>
    <scope>NUCLEOTIDE SEQUENCE</scope>
    <source>
        <strain evidence="2">ChiBcolR8-3208</strain>
    </source>
</reference>
<feature type="transmembrane region" description="Helical" evidence="1">
    <location>
        <begin position="32"/>
        <end position="54"/>
    </location>
</feature>
<feature type="transmembrane region" description="Helical" evidence="1">
    <location>
        <begin position="86"/>
        <end position="103"/>
    </location>
</feature>
<feature type="transmembrane region" description="Helical" evidence="1">
    <location>
        <begin position="6"/>
        <end position="25"/>
    </location>
</feature>
<gene>
    <name evidence="2" type="ORF">H9942_05330</name>
</gene>